<dbReference type="GO" id="GO:0005886">
    <property type="term" value="C:plasma membrane"/>
    <property type="evidence" value="ECO:0007669"/>
    <property type="project" value="UniProtKB-SubCell"/>
</dbReference>
<dbReference type="EMBL" id="CP000529">
    <property type="protein sequence ID" value="ABM36324.1"/>
    <property type="molecule type" value="Genomic_DNA"/>
</dbReference>
<dbReference type="PROSITE" id="PS00211">
    <property type="entry name" value="ABC_TRANSPORTER_1"/>
    <property type="match status" value="1"/>
</dbReference>
<dbReference type="CDD" id="cd18563">
    <property type="entry name" value="ABC_6TM_exporter_like"/>
    <property type="match status" value="1"/>
</dbReference>
<dbReference type="InterPro" id="IPR003439">
    <property type="entry name" value="ABC_transporter-like_ATP-bd"/>
</dbReference>
<dbReference type="PROSITE" id="PS50893">
    <property type="entry name" value="ABC_TRANSPORTER_2"/>
    <property type="match status" value="1"/>
</dbReference>
<dbReference type="Gene3D" id="1.20.1560.10">
    <property type="entry name" value="ABC transporter type 1, transmembrane domain"/>
    <property type="match status" value="1"/>
</dbReference>
<dbReference type="InterPro" id="IPR003593">
    <property type="entry name" value="AAA+_ATPase"/>
</dbReference>
<evidence type="ECO:0000256" key="1">
    <source>
        <dbReference type="ARBA" id="ARBA00004651"/>
    </source>
</evidence>
<dbReference type="InterPro" id="IPR039421">
    <property type="entry name" value="Type_1_exporter"/>
</dbReference>
<comment type="subcellular location">
    <subcellularLocation>
        <location evidence="1">Cell membrane</location>
        <topology evidence="1">Multi-pass membrane protein</topology>
    </subcellularLocation>
</comment>
<evidence type="ECO:0000259" key="10">
    <source>
        <dbReference type="PROSITE" id="PS50893"/>
    </source>
</evidence>
<sequence length="784" mass="86445">MQHQHLQDKSSPGDPALAGLRSQLATEENVLCTLPVDLDPQLRFAPGLLALTNRRLLAQNADGAWSDWLLGAAGQPAQQLELRHFDHAGVGTLELHDSHGESSRRLASWRFTLGANVQALRLVRLFGQQAQGRAGAEAPLCPECEAPLPPDSDECPACTREVHTPPSTWVLLRLWRFARPYRWQLLSGFLLTLASTAATLVPPYLTIPLMDDILIPFQNGQQIEPGKVGLILGALLGAALLGWALNWARTYLLALVSERIGADLRTATFDHLLELSLDYFGAKRTGDLMSRIGSETDRICVFLSLHALDFATDVLMIGMTAVILFSINPYLALATLVPLPFIGWMIHVVRDKLRTGFEKIDRVWSDVTNVLADTIPGIRVVKAFAQEKREAQRFRVVNQHNLAVNDKLNKVWSLFTPTVSLLTEIGLLVVWAFGIWLMSKQQITVGVLTAFIAYIGRFYGRLDSMSRIVSVTQKAAAGAKRIFDILDHVSNVPEPAQPVKIEALQGRIEMKGLGFRYGNRSVIRGLDLQIQPGEMIGLVGHSGSGKSTLVNLLCRFYDVSDGSIQVDGTDIRRFAVADYRRHIGLVLQEPFLFFGTIAENIAYGKPGATRAEIVAAARAAHAHEFILRLPQAYDSLVGERGQGLSGGERQRISIARALLIDPRILILDEATSSVDTETEKEIQKALDNLVQGRTTIAIAHRLSTLRKADRLVVMDRGQVVEVGPHEELMARQGHYWRLYEAQLRQVDSESDDTETAETAESLVAVATSHLEHTAQHAPQQAGNS</sequence>
<reference evidence="13" key="1">
    <citation type="journal article" date="2009" name="Environ. Microbiol.">
        <title>The genome of Polaromonas naphthalenivorans strain CJ2, isolated from coal tar-contaminated sediment, reveals physiological and metabolic versatility and evolution through extensive horizontal gene transfer.</title>
        <authorList>
            <person name="Yagi J.M."/>
            <person name="Sims D."/>
            <person name="Brettin T."/>
            <person name="Bruce D."/>
            <person name="Madsen E.L."/>
        </authorList>
    </citation>
    <scope>NUCLEOTIDE SEQUENCE [LARGE SCALE GENOMIC DNA]</scope>
    <source>
        <strain evidence="13">CJ2</strain>
    </source>
</reference>
<dbReference type="eggNOG" id="COG1132">
    <property type="taxonomic scope" value="Bacteria"/>
</dbReference>
<dbReference type="OrthoDB" id="8554730at2"/>
<evidence type="ECO:0000256" key="5">
    <source>
        <dbReference type="ARBA" id="ARBA00022741"/>
    </source>
</evidence>
<evidence type="ECO:0000256" key="8">
    <source>
        <dbReference type="ARBA" id="ARBA00023136"/>
    </source>
</evidence>
<dbReference type="SUPFAM" id="SSF52540">
    <property type="entry name" value="P-loop containing nucleoside triphosphate hydrolases"/>
    <property type="match status" value="1"/>
</dbReference>
<keyword evidence="8 9" id="KW-0472">Membrane</keyword>
<proteinExistence type="predicted"/>
<feature type="domain" description="ABC transporter" evidence="10">
    <location>
        <begin position="508"/>
        <end position="741"/>
    </location>
</feature>
<evidence type="ECO:0000256" key="7">
    <source>
        <dbReference type="ARBA" id="ARBA00022989"/>
    </source>
</evidence>
<keyword evidence="4 9" id="KW-0812">Transmembrane</keyword>
<keyword evidence="2" id="KW-0813">Transport</keyword>
<dbReference type="PANTHER" id="PTHR43394">
    <property type="entry name" value="ATP-DEPENDENT PERMEASE MDL1, MITOCHONDRIAL"/>
    <property type="match status" value="1"/>
</dbReference>
<dbReference type="InterPro" id="IPR036640">
    <property type="entry name" value="ABC1_TM_sf"/>
</dbReference>
<evidence type="ECO:0000256" key="3">
    <source>
        <dbReference type="ARBA" id="ARBA00022475"/>
    </source>
</evidence>
<feature type="transmembrane region" description="Helical" evidence="9">
    <location>
        <begin position="443"/>
        <end position="460"/>
    </location>
</feature>
<dbReference type="GO" id="GO:0015421">
    <property type="term" value="F:ABC-type oligopeptide transporter activity"/>
    <property type="evidence" value="ECO:0007669"/>
    <property type="project" value="TreeGrafter"/>
</dbReference>
<name>A1VKZ6_POLNA</name>
<dbReference type="Proteomes" id="UP000000644">
    <property type="component" value="Chromosome"/>
</dbReference>
<gene>
    <name evidence="12" type="ordered locus">Pnap_1007</name>
</gene>
<dbReference type="SMART" id="SM00382">
    <property type="entry name" value="AAA"/>
    <property type="match status" value="1"/>
</dbReference>
<dbReference type="KEGG" id="pna:Pnap_1007"/>
<dbReference type="InterPro" id="IPR011527">
    <property type="entry name" value="ABC1_TM_dom"/>
</dbReference>
<dbReference type="RefSeq" id="WP_011800418.1">
    <property type="nucleotide sequence ID" value="NC_008781.1"/>
</dbReference>
<evidence type="ECO:0000256" key="6">
    <source>
        <dbReference type="ARBA" id="ARBA00022840"/>
    </source>
</evidence>
<feature type="transmembrane region" description="Helical" evidence="9">
    <location>
        <begin position="330"/>
        <end position="349"/>
    </location>
</feature>
<feature type="transmembrane region" description="Helical" evidence="9">
    <location>
        <begin position="183"/>
        <end position="205"/>
    </location>
</feature>
<dbReference type="PANTHER" id="PTHR43394:SF1">
    <property type="entry name" value="ATP-BINDING CASSETTE SUB-FAMILY B MEMBER 10, MITOCHONDRIAL"/>
    <property type="match status" value="1"/>
</dbReference>
<evidence type="ECO:0000256" key="2">
    <source>
        <dbReference type="ARBA" id="ARBA00022448"/>
    </source>
</evidence>
<dbReference type="STRING" id="365044.Pnap_1007"/>
<keyword evidence="5" id="KW-0547">Nucleotide-binding</keyword>
<dbReference type="GO" id="GO:0005524">
    <property type="term" value="F:ATP binding"/>
    <property type="evidence" value="ECO:0007669"/>
    <property type="project" value="UniProtKB-KW"/>
</dbReference>
<keyword evidence="13" id="KW-1185">Reference proteome</keyword>
<dbReference type="Pfam" id="PF00005">
    <property type="entry name" value="ABC_tran"/>
    <property type="match status" value="1"/>
</dbReference>
<keyword evidence="6" id="KW-0067">ATP-binding</keyword>
<evidence type="ECO:0000256" key="9">
    <source>
        <dbReference type="SAM" id="Phobius"/>
    </source>
</evidence>
<feature type="domain" description="ABC transmembrane type-1" evidence="11">
    <location>
        <begin position="188"/>
        <end position="474"/>
    </location>
</feature>
<feature type="transmembrane region" description="Helical" evidence="9">
    <location>
        <begin position="414"/>
        <end position="437"/>
    </location>
</feature>
<dbReference type="GO" id="GO:0016887">
    <property type="term" value="F:ATP hydrolysis activity"/>
    <property type="evidence" value="ECO:0007669"/>
    <property type="project" value="InterPro"/>
</dbReference>
<keyword evidence="7 9" id="KW-1133">Transmembrane helix</keyword>
<accession>A1VKZ6</accession>
<evidence type="ECO:0000256" key="4">
    <source>
        <dbReference type="ARBA" id="ARBA00022692"/>
    </source>
</evidence>
<feature type="transmembrane region" description="Helical" evidence="9">
    <location>
        <begin position="299"/>
        <end position="324"/>
    </location>
</feature>
<evidence type="ECO:0000313" key="13">
    <source>
        <dbReference type="Proteomes" id="UP000000644"/>
    </source>
</evidence>
<protein>
    <submittedName>
        <fullName evidence="12">ABC transporter related protein</fullName>
    </submittedName>
</protein>
<feature type="transmembrane region" description="Helical" evidence="9">
    <location>
        <begin position="225"/>
        <end position="245"/>
    </location>
</feature>
<keyword evidence="3" id="KW-1003">Cell membrane</keyword>
<dbReference type="Gene3D" id="3.40.50.300">
    <property type="entry name" value="P-loop containing nucleotide triphosphate hydrolases"/>
    <property type="match status" value="1"/>
</dbReference>
<dbReference type="InterPro" id="IPR017871">
    <property type="entry name" value="ABC_transporter-like_CS"/>
</dbReference>
<dbReference type="Pfam" id="PF00664">
    <property type="entry name" value="ABC_membrane"/>
    <property type="match status" value="1"/>
</dbReference>
<dbReference type="FunFam" id="3.40.50.300:FF:000287">
    <property type="entry name" value="Multidrug ABC transporter ATP-binding protein"/>
    <property type="match status" value="1"/>
</dbReference>
<dbReference type="InterPro" id="IPR027417">
    <property type="entry name" value="P-loop_NTPase"/>
</dbReference>
<organism evidence="12 13">
    <name type="scientific">Polaromonas naphthalenivorans (strain CJ2)</name>
    <dbReference type="NCBI Taxonomy" id="365044"/>
    <lineage>
        <taxon>Bacteria</taxon>
        <taxon>Pseudomonadati</taxon>
        <taxon>Pseudomonadota</taxon>
        <taxon>Betaproteobacteria</taxon>
        <taxon>Burkholderiales</taxon>
        <taxon>Comamonadaceae</taxon>
        <taxon>Polaromonas</taxon>
    </lineage>
</organism>
<dbReference type="AlphaFoldDB" id="A1VKZ6"/>
<evidence type="ECO:0000259" key="11">
    <source>
        <dbReference type="PROSITE" id="PS50929"/>
    </source>
</evidence>
<dbReference type="HOGENOM" id="CLU_000604_84_2_4"/>
<dbReference type="SUPFAM" id="SSF90123">
    <property type="entry name" value="ABC transporter transmembrane region"/>
    <property type="match status" value="1"/>
</dbReference>
<evidence type="ECO:0000313" key="12">
    <source>
        <dbReference type="EMBL" id="ABM36324.1"/>
    </source>
</evidence>
<dbReference type="PROSITE" id="PS50929">
    <property type="entry name" value="ABC_TM1F"/>
    <property type="match status" value="1"/>
</dbReference>